<evidence type="ECO:0000313" key="11">
    <source>
        <dbReference type="EMBL" id="WOX27423.1"/>
    </source>
</evidence>
<evidence type="ECO:0000313" key="12">
    <source>
        <dbReference type="Proteomes" id="UP000646877"/>
    </source>
</evidence>
<name>A0A8I2H2C1_9GAMM</name>
<dbReference type="Proteomes" id="UP000646877">
    <property type="component" value="Unassembled WGS sequence"/>
</dbReference>
<evidence type="ECO:0000256" key="5">
    <source>
        <dbReference type="ARBA" id="ARBA00022989"/>
    </source>
</evidence>
<dbReference type="PANTHER" id="PTHR38104">
    <property type="match status" value="1"/>
</dbReference>
<protein>
    <submittedName>
        <fullName evidence="10">Anti-sigma 24 factor</fullName>
    </submittedName>
    <submittedName>
        <fullName evidence="11">RseA family anti-sigma factor</fullName>
    </submittedName>
</protein>
<evidence type="ECO:0000256" key="1">
    <source>
        <dbReference type="ARBA" id="ARBA00004162"/>
    </source>
</evidence>
<feature type="compositionally biased region" description="Basic and acidic residues" evidence="7">
    <location>
        <begin position="194"/>
        <end position="203"/>
    </location>
</feature>
<dbReference type="EMBL" id="CP137578">
    <property type="protein sequence ID" value="WOX27423.1"/>
    <property type="molecule type" value="Genomic_DNA"/>
</dbReference>
<dbReference type="Proteomes" id="UP001304419">
    <property type="component" value="Chromosome 1"/>
</dbReference>
<gene>
    <name evidence="10" type="ORF">F9Y85_01365</name>
    <name evidence="11" type="ORF">R5H13_12200</name>
</gene>
<organism evidence="10 12">
    <name type="scientific">Pseudoalteromonas maricaloris</name>
    <dbReference type="NCBI Taxonomy" id="184924"/>
    <lineage>
        <taxon>Bacteria</taxon>
        <taxon>Pseudomonadati</taxon>
        <taxon>Pseudomonadota</taxon>
        <taxon>Gammaproteobacteria</taxon>
        <taxon>Alteromonadales</taxon>
        <taxon>Pseudoalteromonadaceae</taxon>
        <taxon>Pseudoalteromonas</taxon>
    </lineage>
</organism>
<evidence type="ECO:0000256" key="7">
    <source>
        <dbReference type="SAM" id="MobiDB-lite"/>
    </source>
</evidence>
<sequence>MAQAEKQVTEDLTTSQIFDGDLSLNAETDVRLDEQKFARYALIGDVMRSQKQDTPCIDITSSFAAALEQEQTYSEPAVEQVKETTPKSNVIELSAWRKPFAQVAIAASVSLFAVLGVNTLSTDATLPAGDTLQLQSTPFAGGVSPVSLSTEPALESAAKGIRELQQQRIGALVLEHQRQSRMAYALQQSGENNTAEKQEEKEQ</sequence>
<feature type="region of interest" description="Disordered" evidence="7">
    <location>
        <begin position="183"/>
        <end position="203"/>
    </location>
</feature>
<evidence type="ECO:0000256" key="3">
    <source>
        <dbReference type="ARBA" id="ARBA00022475"/>
    </source>
</evidence>
<dbReference type="RefSeq" id="WP_045989850.1">
    <property type="nucleotide sequence ID" value="NZ_CBCSDF010000003.1"/>
</dbReference>
<evidence type="ECO:0000313" key="13">
    <source>
        <dbReference type="Proteomes" id="UP001304419"/>
    </source>
</evidence>
<comment type="similarity">
    <text evidence="2">Belongs to the RseA family.</text>
</comment>
<keyword evidence="5" id="KW-1133">Transmembrane helix</keyword>
<evidence type="ECO:0000259" key="9">
    <source>
        <dbReference type="Pfam" id="PF03873"/>
    </source>
</evidence>
<feature type="domain" description="Anti sigma-E protein RseA N-terminal" evidence="8">
    <location>
        <begin position="34"/>
        <end position="87"/>
    </location>
</feature>
<dbReference type="AlphaFoldDB" id="A0A8I2H2C1"/>
<evidence type="ECO:0000256" key="4">
    <source>
        <dbReference type="ARBA" id="ARBA00022692"/>
    </source>
</evidence>
<keyword evidence="6" id="KW-0472">Membrane</keyword>
<dbReference type="PANTHER" id="PTHR38104:SF1">
    <property type="entry name" value="ANTI-SIGMA-E FACTOR RSEA"/>
    <property type="match status" value="1"/>
</dbReference>
<reference evidence="11 13" key="2">
    <citation type="submission" date="2023-10" db="EMBL/GenBank/DDBJ databases">
        <title>To unveil natural product biosynthetic capacity in Pseudoalteromonas.</title>
        <authorList>
            <person name="Wang J."/>
        </authorList>
    </citation>
    <scope>NUCLEOTIDE SEQUENCE [LARGE SCALE GENOMIC DNA]</scope>
    <source>
        <strain evidence="11 13">DSM 15914</strain>
    </source>
</reference>
<dbReference type="GO" id="GO:0016989">
    <property type="term" value="F:sigma factor antagonist activity"/>
    <property type="evidence" value="ECO:0007669"/>
    <property type="project" value="InterPro"/>
</dbReference>
<accession>A0A8I2H2C1</accession>
<keyword evidence="13" id="KW-1185">Reference proteome</keyword>
<evidence type="ECO:0000256" key="6">
    <source>
        <dbReference type="ARBA" id="ARBA00023136"/>
    </source>
</evidence>
<dbReference type="Gene3D" id="1.10.10.880">
    <property type="entry name" value="Anti sigma-E protein RseA, N-terminal domain"/>
    <property type="match status" value="1"/>
</dbReference>
<comment type="subcellular location">
    <subcellularLocation>
        <location evidence="1">Cell membrane</location>
        <topology evidence="1">Single-pass membrane protein</topology>
    </subcellularLocation>
</comment>
<dbReference type="InterPro" id="IPR036147">
    <property type="entry name" value="Anti-sigma_E_RseA_N_sf"/>
</dbReference>
<keyword evidence="3" id="KW-1003">Cell membrane</keyword>
<dbReference type="InterPro" id="IPR005572">
    <property type="entry name" value="Anti-sigma_E_RseA_N"/>
</dbReference>
<dbReference type="Pfam" id="PF03873">
    <property type="entry name" value="RseA_C"/>
    <property type="match status" value="1"/>
</dbReference>
<evidence type="ECO:0000259" key="8">
    <source>
        <dbReference type="Pfam" id="PF03872"/>
    </source>
</evidence>
<dbReference type="InterPro" id="IPR005573">
    <property type="entry name" value="Anti-sigma_E_RseA_C"/>
</dbReference>
<dbReference type="InterPro" id="IPR052383">
    <property type="entry name" value="Anti-sigma-E_RseA-like"/>
</dbReference>
<evidence type="ECO:0000256" key="2">
    <source>
        <dbReference type="ARBA" id="ARBA00005837"/>
    </source>
</evidence>
<dbReference type="SUPFAM" id="SSF89069">
    <property type="entry name" value="N-terminal, cytoplasmic domain of anti-sigmaE factor RseA"/>
    <property type="match status" value="1"/>
</dbReference>
<proteinExistence type="inferred from homology"/>
<keyword evidence="4" id="KW-0812">Transmembrane</keyword>
<dbReference type="EMBL" id="WEIA01000001">
    <property type="protein sequence ID" value="NLR19994.1"/>
    <property type="molecule type" value="Genomic_DNA"/>
</dbReference>
<feature type="domain" description="Anti sigma-E protein RseA C-terminal" evidence="9">
    <location>
        <begin position="134"/>
        <end position="182"/>
    </location>
</feature>
<reference evidence="10" key="1">
    <citation type="submission" date="2019-10" db="EMBL/GenBank/DDBJ databases">
        <authorList>
            <person name="Paulsen S."/>
        </authorList>
    </citation>
    <scope>NUCLEOTIDE SEQUENCE</scope>
    <source>
        <strain evidence="10">LMG 19692</strain>
    </source>
</reference>
<evidence type="ECO:0000313" key="10">
    <source>
        <dbReference type="EMBL" id="NLR19994.1"/>
    </source>
</evidence>
<dbReference type="Pfam" id="PF03872">
    <property type="entry name" value="RseA_N"/>
    <property type="match status" value="1"/>
</dbReference>
<dbReference type="GO" id="GO:0005886">
    <property type="term" value="C:plasma membrane"/>
    <property type="evidence" value="ECO:0007669"/>
    <property type="project" value="UniProtKB-SubCell"/>
</dbReference>